<organism evidence="2 3">
    <name type="scientific">Actinoplanes derwentensis</name>
    <dbReference type="NCBI Taxonomy" id="113562"/>
    <lineage>
        <taxon>Bacteria</taxon>
        <taxon>Bacillati</taxon>
        <taxon>Actinomycetota</taxon>
        <taxon>Actinomycetes</taxon>
        <taxon>Micromonosporales</taxon>
        <taxon>Micromonosporaceae</taxon>
        <taxon>Actinoplanes</taxon>
    </lineage>
</organism>
<dbReference type="Proteomes" id="UP000198688">
    <property type="component" value="Chromosome I"/>
</dbReference>
<dbReference type="InterPro" id="IPR036689">
    <property type="entry name" value="ESAT-6-like_sf"/>
</dbReference>
<protein>
    <recommendedName>
        <fullName evidence="1">ESAT-6-like protein</fullName>
    </recommendedName>
</protein>
<dbReference type="NCBIfam" id="TIGR03930">
    <property type="entry name" value="WXG100_ESAT6"/>
    <property type="match status" value="1"/>
</dbReference>
<sequence length="97" mass="10550">MSDGMLLVNFGALQQASADIQKALGTLRAKLDEAESVGGALSQEWDGAAKEAYAERQQRWRNASEDLSNILRQIQGAVTDSASDYGDTERAATQRFQ</sequence>
<dbReference type="Gene3D" id="1.10.287.1060">
    <property type="entry name" value="ESAT-6-like"/>
    <property type="match status" value="1"/>
</dbReference>
<reference evidence="2 3" key="1">
    <citation type="submission" date="2016-10" db="EMBL/GenBank/DDBJ databases">
        <authorList>
            <person name="de Groot N.N."/>
        </authorList>
    </citation>
    <scope>NUCLEOTIDE SEQUENCE [LARGE SCALE GENOMIC DNA]</scope>
    <source>
        <strain evidence="2 3">DSM 43941</strain>
    </source>
</reference>
<accession>A0A1H2CR57</accession>
<name>A0A1H2CR57_9ACTN</name>
<dbReference type="Pfam" id="PF06013">
    <property type="entry name" value="WXG100"/>
    <property type="match status" value="1"/>
</dbReference>
<comment type="similarity">
    <text evidence="1">Belongs to the WXG100 family.</text>
</comment>
<dbReference type="OrthoDB" id="3387628at2"/>
<dbReference type="RefSeq" id="WP_092549544.1">
    <property type="nucleotide sequence ID" value="NZ_BOMJ01000012.1"/>
</dbReference>
<dbReference type="AlphaFoldDB" id="A0A1H2CR57"/>
<dbReference type="STRING" id="113562.SAMN04489716_6436"/>
<dbReference type="EMBL" id="LT629758">
    <property type="protein sequence ID" value="SDT72546.1"/>
    <property type="molecule type" value="Genomic_DNA"/>
</dbReference>
<keyword evidence="3" id="KW-1185">Reference proteome</keyword>
<dbReference type="SUPFAM" id="SSF140453">
    <property type="entry name" value="EsxAB dimer-like"/>
    <property type="match status" value="1"/>
</dbReference>
<proteinExistence type="inferred from homology"/>
<gene>
    <name evidence="2" type="ORF">SAMN04489716_6436</name>
</gene>
<dbReference type="InterPro" id="IPR010310">
    <property type="entry name" value="T7SS_ESAT-6-like"/>
</dbReference>
<evidence type="ECO:0000313" key="2">
    <source>
        <dbReference type="EMBL" id="SDT72546.1"/>
    </source>
</evidence>
<evidence type="ECO:0000313" key="3">
    <source>
        <dbReference type="Proteomes" id="UP000198688"/>
    </source>
</evidence>
<evidence type="ECO:0000256" key="1">
    <source>
        <dbReference type="RuleBase" id="RU362001"/>
    </source>
</evidence>